<accession>A0ABR2SR91</accession>
<feature type="compositionally biased region" description="Basic and acidic residues" evidence="7">
    <location>
        <begin position="10"/>
        <end position="19"/>
    </location>
</feature>
<comment type="similarity">
    <text evidence="1">Belongs to the protein kinase superfamily. CMGC Ser/Thr protein kinase family. CDC2/CDKX subfamily.</text>
</comment>
<feature type="compositionally biased region" description="Basic and acidic residues" evidence="7">
    <location>
        <begin position="452"/>
        <end position="486"/>
    </location>
</feature>
<feature type="compositionally biased region" description="Low complexity" evidence="7">
    <location>
        <begin position="493"/>
        <end position="504"/>
    </location>
</feature>
<keyword evidence="5 6" id="KW-0067">ATP-binding</keyword>
<keyword evidence="2" id="KW-0808">Transferase</keyword>
<reference evidence="9 10" key="1">
    <citation type="journal article" date="2024" name="G3 (Bethesda)">
        <title>Genome assembly of Hibiscus sabdariffa L. provides insights into metabolisms of medicinal natural products.</title>
        <authorList>
            <person name="Kim T."/>
        </authorList>
    </citation>
    <scope>NUCLEOTIDE SEQUENCE [LARGE SCALE GENOMIC DNA]</scope>
    <source>
        <strain evidence="9">TK-2024</strain>
        <tissue evidence="9">Old leaves</tissue>
    </source>
</reference>
<name>A0ABR2SR91_9ROSI</name>
<evidence type="ECO:0000256" key="4">
    <source>
        <dbReference type="ARBA" id="ARBA00022777"/>
    </source>
</evidence>
<organism evidence="9 10">
    <name type="scientific">Hibiscus sabdariffa</name>
    <name type="common">roselle</name>
    <dbReference type="NCBI Taxonomy" id="183260"/>
    <lineage>
        <taxon>Eukaryota</taxon>
        <taxon>Viridiplantae</taxon>
        <taxon>Streptophyta</taxon>
        <taxon>Embryophyta</taxon>
        <taxon>Tracheophyta</taxon>
        <taxon>Spermatophyta</taxon>
        <taxon>Magnoliopsida</taxon>
        <taxon>eudicotyledons</taxon>
        <taxon>Gunneridae</taxon>
        <taxon>Pentapetalae</taxon>
        <taxon>rosids</taxon>
        <taxon>malvids</taxon>
        <taxon>Malvales</taxon>
        <taxon>Malvaceae</taxon>
        <taxon>Malvoideae</taxon>
        <taxon>Hibiscus</taxon>
    </lineage>
</organism>
<dbReference type="SUPFAM" id="SSF56112">
    <property type="entry name" value="Protein kinase-like (PK-like)"/>
    <property type="match status" value="1"/>
</dbReference>
<gene>
    <name evidence="9" type="ORF">V6N11_067363</name>
</gene>
<dbReference type="PROSITE" id="PS00107">
    <property type="entry name" value="PROTEIN_KINASE_ATP"/>
    <property type="match status" value="1"/>
</dbReference>
<dbReference type="InterPro" id="IPR017441">
    <property type="entry name" value="Protein_kinase_ATP_BS"/>
</dbReference>
<evidence type="ECO:0000256" key="2">
    <source>
        <dbReference type="ARBA" id="ARBA00022679"/>
    </source>
</evidence>
<proteinExistence type="inferred from homology"/>
<feature type="compositionally biased region" description="Polar residues" evidence="7">
    <location>
        <begin position="505"/>
        <end position="516"/>
    </location>
</feature>
<dbReference type="CDD" id="cd07840">
    <property type="entry name" value="STKc_CDK9_like"/>
    <property type="match status" value="1"/>
</dbReference>
<evidence type="ECO:0000313" key="9">
    <source>
        <dbReference type="EMBL" id="KAK9027531.1"/>
    </source>
</evidence>
<keyword evidence="4" id="KW-0418">Kinase</keyword>
<sequence length="720" mass="79845">MGCMSSKSAAVEDSRENHQGRLKRKGSLEKLAQRANSSGRKEVVRTKDKYVGSGSGGGDVKVLPINKKSGGSNRFQYNDQVEEKRVLDKFEVVEKNKGEKCGVTIAGHHPGSERVLSSIEGEQVAAGWPAWLVAVASEAIKGWIPRRANSFEKLNKIGQGTYSSVYKARDRIHDKLVALKRVKCDNRDPESVKFMAREIILLRRLDHPNVIKLEGVIVSPTSCTLYLVFEYMEHDLVGLASLPGIKFAEPQIKCYMQQLLSGLDHCHSHGVLHRDIKGSNLLIDSNGILKIADFGLACHFDPHDSAPMTSRVVTLWYRPPELLLGATHYGVAVDLWSAGCILGELYSGKPILPGKTEVEQLHKIFKLCGSPTDEYWRKAKLPHSTVFKPLHPYRRCIAETFKEFPSPAVTLMETLLSIDPVHRRTAAFSLKSEFFTTEPLACDPSSLPKYPPSKEIDAKLRDEEARRQKAIESRGSRVDKERRGQKEPLPIPTSNSNTNMVTSTQGGQNHPSLKSRSQMHNTSKADAFSGILIDPSPHKQTPAAKEEIRDFPEKNRKKISHSGPLVKGTVFRNSRKEHNDLPMVSSKANLSKLSGLVAARTSASSEDHRQKPGPLTLELVNKADRPRRSFNEFESAGKQDGIQHMPKTTESPLAVGGRACSKESSPVMQGGGPSPGGSKMHVSGPLLAPSNNVDRMLKEHDRKIQEFARRRARHGKKKLW</sequence>
<dbReference type="Gene3D" id="1.10.510.10">
    <property type="entry name" value="Transferase(Phosphotransferase) domain 1"/>
    <property type="match status" value="1"/>
</dbReference>
<dbReference type="InterPro" id="IPR050108">
    <property type="entry name" value="CDK"/>
</dbReference>
<dbReference type="PANTHER" id="PTHR24056">
    <property type="entry name" value="CELL DIVISION PROTEIN KINASE"/>
    <property type="match status" value="1"/>
</dbReference>
<dbReference type="Proteomes" id="UP001396334">
    <property type="component" value="Unassembled WGS sequence"/>
</dbReference>
<evidence type="ECO:0000256" key="5">
    <source>
        <dbReference type="ARBA" id="ARBA00022840"/>
    </source>
</evidence>
<dbReference type="EMBL" id="JBBPBN010000012">
    <property type="protein sequence ID" value="KAK9027531.1"/>
    <property type="molecule type" value="Genomic_DNA"/>
</dbReference>
<keyword evidence="10" id="KW-1185">Reference proteome</keyword>
<feature type="domain" description="Protein kinase" evidence="8">
    <location>
        <begin position="151"/>
        <end position="435"/>
    </location>
</feature>
<evidence type="ECO:0000259" key="8">
    <source>
        <dbReference type="PROSITE" id="PS50011"/>
    </source>
</evidence>
<evidence type="ECO:0000313" key="10">
    <source>
        <dbReference type="Proteomes" id="UP001396334"/>
    </source>
</evidence>
<dbReference type="InterPro" id="IPR000719">
    <property type="entry name" value="Prot_kinase_dom"/>
</dbReference>
<dbReference type="PANTHER" id="PTHR24056:SF380">
    <property type="entry name" value="PROTEIN KINASE DOMAIN-CONTAINING PROTEIN"/>
    <property type="match status" value="1"/>
</dbReference>
<dbReference type="Gene3D" id="3.30.200.20">
    <property type="entry name" value="Phosphorylase Kinase, domain 1"/>
    <property type="match status" value="1"/>
</dbReference>
<dbReference type="Pfam" id="PF00069">
    <property type="entry name" value="Pkinase"/>
    <property type="match status" value="1"/>
</dbReference>
<comment type="caution">
    <text evidence="9">The sequence shown here is derived from an EMBL/GenBank/DDBJ whole genome shotgun (WGS) entry which is preliminary data.</text>
</comment>
<feature type="region of interest" description="Disordered" evidence="7">
    <location>
        <begin position="1"/>
        <end position="50"/>
    </location>
</feature>
<keyword evidence="3 6" id="KW-0547">Nucleotide-binding</keyword>
<dbReference type="PROSITE" id="PS00108">
    <property type="entry name" value="PROTEIN_KINASE_ST"/>
    <property type="match status" value="1"/>
</dbReference>
<dbReference type="InterPro" id="IPR008271">
    <property type="entry name" value="Ser/Thr_kinase_AS"/>
</dbReference>
<evidence type="ECO:0000256" key="1">
    <source>
        <dbReference type="ARBA" id="ARBA00006485"/>
    </source>
</evidence>
<evidence type="ECO:0000256" key="6">
    <source>
        <dbReference type="PROSITE-ProRule" id="PRU10141"/>
    </source>
</evidence>
<protein>
    <recommendedName>
        <fullName evidence="8">Protein kinase domain-containing protein</fullName>
    </recommendedName>
</protein>
<feature type="region of interest" description="Disordered" evidence="7">
    <location>
        <begin position="634"/>
        <end position="702"/>
    </location>
</feature>
<dbReference type="InterPro" id="IPR011009">
    <property type="entry name" value="Kinase-like_dom_sf"/>
</dbReference>
<evidence type="ECO:0000256" key="3">
    <source>
        <dbReference type="ARBA" id="ARBA00022741"/>
    </source>
</evidence>
<feature type="compositionally biased region" description="Basic and acidic residues" evidence="7">
    <location>
        <begin position="39"/>
        <end position="50"/>
    </location>
</feature>
<dbReference type="SMART" id="SM00220">
    <property type="entry name" value="S_TKc"/>
    <property type="match status" value="1"/>
</dbReference>
<dbReference type="PROSITE" id="PS50011">
    <property type="entry name" value="PROTEIN_KINASE_DOM"/>
    <property type="match status" value="1"/>
</dbReference>
<feature type="region of interest" description="Disordered" evidence="7">
    <location>
        <begin position="445"/>
        <end position="516"/>
    </location>
</feature>
<feature type="binding site" evidence="6">
    <location>
        <position position="180"/>
    </location>
    <ligand>
        <name>ATP</name>
        <dbReference type="ChEBI" id="CHEBI:30616"/>
    </ligand>
</feature>
<evidence type="ECO:0000256" key="7">
    <source>
        <dbReference type="SAM" id="MobiDB-lite"/>
    </source>
</evidence>